<dbReference type="GO" id="GO:0042806">
    <property type="term" value="F:fucose binding"/>
    <property type="evidence" value="ECO:0007669"/>
    <property type="project" value="UniProtKB-ARBA"/>
</dbReference>
<dbReference type="PANTHER" id="PTHR45713">
    <property type="entry name" value="FTP DOMAIN-CONTAINING PROTEIN"/>
    <property type="match status" value="1"/>
</dbReference>
<name>A0A6N3GR86_9CLOT</name>
<dbReference type="PANTHER" id="PTHR45713:SF6">
    <property type="entry name" value="F5_8 TYPE C DOMAIN-CONTAINING PROTEIN"/>
    <property type="match status" value="1"/>
</dbReference>
<dbReference type="Gene3D" id="2.60.120.260">
    <property type="entry name" value="Galactose-binding domain-like"/>
    <property type="match status" value="1"/>
</dbReference>
<accession>A0A6N3GR86</accession>
<dbReference type="GO" id="GO:0010185">
    <property type="term" value="P:regulation of cellular defense response"/>
    <property type="evidence" value="ECO:0007669"/>
    <property type="project" value="UniProtKB-ARBA"/>
</dbReference>
<dbReference type="SMART" id="SM00607">
    <property type="entry name" value="FTP"/>
    <property type="match status" value="1"/>
</dbReference>
<keyword evidence="7" id="KW-1015">Disulfide bond</keyword>
<comment type="function">
    <text evidence="1">Acts as a defensive agent. Recognizes blood group fucosylated oligosaccharides including A, B, H and Lewis B-type antigens. Does not recognize Lewis A antigen and has low affinity for monovalent haptens.</text>
</comment>
<reference evidence="11" key="1">
    <citation type="submission" date="2019-11" db="EMBL/GenBank/DDBJ databases">
        <authorList>
            <person name="Feng L."/>
        </authorList>
    </citation>
    <scope>NUCLEOTIDE SEQUENCE</scope>
    <source>
        <strain evidence="11">CParaputrificumLFYP93</strain>
    </source>
</reference>
<evidence type="ECO:0000256" key="4">
    <source>
        <dbReference type="ARBA" id="ARBA00022723"/>
    </source>
</evidence>
<keyword evidence="8" id="KW-0326">Glycosidase</keyword>
<evidence type="ECO:0000256" key="7">
    <source>
        <dbReference type="ARBA" id="ARBA00023157"/>
    </source>
</evidence>
<dbReference type="InterPro" id="IPR008979">
    <property type="entry name" value="Galactose-bd-like_sf"/>
</dbReference>
<keyword evidence="5" id="KW-0430">Lectin</keyword>
<evidence type="ECO:0000256" key="6">
    <source>
        <dbReference type="ARBA" id="ARBA00022837"/>
    </source>
</evidence>
<dbReference type="InterPro" id="IPR006585">
    <property type="entry name" value="FTP1"/>
</dbReference>
<evidence type="ECO:0000256" key="1">
    <source>
        <dbReference type="ARBA" id="ARBA00002219"/>
    </source>
</evidence>
<gene>
    <name evidence="11" type="ORF">CPLFYP93_03236</name>
</gene>
<feature type="compositionally biased region" description="Polar residues" evidence="9">
    <location>
        <begin position="7"/>
        <end position="22"/>
    </location>
</feature>
<proteinExistence type="inferred from homology"/>
<comment type="subunit">
    <text evidence="3">Homotrimer.</text>
</comment>
<feature type="region of interest" description="Disordered" evidence="9">
    <location>
        <begin position="1"/>
        <end position="46"/>
    </location>
</feature>
<comment type="similarity">
    <text evidence="2">Belongs to the fucolectin family.</text>
</comment>
<evidence type="ECO:0000259" key="10">
    <source>
        <dbReference type="PROSITE" id="PS50022"/>
    </source>
</evidence>
<sequence length="139" mass="15658">MNLAYGKSTSQSSEAYGASSNRAVDGITDGDYGKGSVTHTNGDSPSWWKVDLGETKNIDRICIFNRTDSNMDRLSNYDVIVLDENNNEVWREHQDSYPSPMREYNLKNIKGRYVKVELKNNGVPLSLAEVEVYGKQESL</sequence>
<evidence type="ECO:0000256" key="2">
    <source>
        <dbReference type="ARBA" id="ARBA00010147"/>
    </source>
</evidence>
<dbReference type="InterPro" id="IPR051941">
    <property type="entry name" value="BG_Antigen-Binding_Lectin"/>
</dbReference>
<feature type="domain" description="F5/8 type C" evidence="10">
    <location>
        <begin position="1"/>
        <end position="135"/>
    </location>
</feature>
<dbReference type="SUPFAM" id="SSF49785">
    <property type="entry name" value="Galactose-binding domain-like"/>
    <property type="match status" value="1"/>
</dbReference>
<dbReference type="AlphaFoldDB" id="A0A6N3GR86"/>
<evidence type="ECO:0000256" key="5">
    <source>
        <dbReference type="ARBA" id="ARBA00022734"/>
    </source>
</evidence>
<keyword evidence="4" id="KW-0479">Metal-binding</keyword>
<keyword evidence="8" id="KW-0378">Hydrolase</keyword>
<dbReference type="Pfam" id="PF22633">
    <property type="entry name" value="F5_F8_type_C_2"/>
    <property type="match status" value="1"/>
</dbReference>
<organism evidence="11">
    <name type="scientific">Clostridium paraputrificum</name>
    <dbReference type="NCBI Taxonomy" id="29363"/>
    <lineage>
        <taxon>Bacteria</taxon>
        <taxon>Bacillati</taxon>
        <taxon>Bacillota</taxon>
        <taxon>Clostridia</taxon>
        <taxon>Eubacteriales</taxon>
        <taxon>Clostridiaceae</taxon>
        <taxon>Clostridium</taxon>
    </lineage>
</organism>
<evidence type="ECO:0000313" key="11">
    <source>
        <dbReference type="EMBL" id="VYU66421.1"/>
    </source>
</evidence>
<evidence type="ECO:0000256" key="8">
    <source>
        <dbReference type="ARBA" id="ARBA00023295"/>
    </source>
</evidence>
<dbReference type="GO" id="GO:0016798">
    <property type="term" value="F:hydrolase activity, acting on glycosyl bonds"/>
    <property type="evidence" value="ECO:0007669"/>
    <property type="project" value="UniProtKB-KW"/>
</dbReference>
<dbReference type="InterPro" id="IPR000421">
    <property type="entry name" value="FA58C"/>
</dbReference>
<evidence type="ECO:0000256" key="3">
    <source>
        <dbReference type="ARBA" id="ARBA00011233"/>
    </source>
</evidence>
<evidence type="ECO:0000256" key="9">
    <source>
        <dbReference type="SAM" id="MobiDB-lite"/>
    </source>
</evidence>
<keyword evidence="6" id="KW-0106">Calcium</keyword>
<dbReference type="EMBL" id="CACRTV010000087">
    <property type="protein sequence ID" value="VYU66421.1"/>
    <property type="molecule type" value="Genomic_DNA"/>
</dbReference>
<protein>
    <submittedName>
        <fullName evidence="11">F5/8 type C domain protein</fullName>
    </submittedName>
</protein>
<dbReference type="GO" id="GO:0046872">
    <property type="term" value="F:metal ion binding"/>
    <property type="evidence" value="ECO:0007669"/>
    <property type="project" value="UniProtKB-KW"/>
</dbReference>
<dbReference type="PROSITE" id="PS50022">
    <property type="entry name" value="FA58C_3"/>
    <property type="match status" value="1"/>
</dbReference>